<keyword evidence="2" id="KW-0804">Transcription</keyword>
<dbReference type="GO" id="GO:0031047">
    <property type="term" value="P:regulatory ncRNA-mediated gene silencing"/>
    <property type="evidence" value="ECO:0007669"/>
    <property type="project" value="UniProtKB-UniRule"/>
</dbReference>
<dbReference type="Proteomes" id="UP001566132">
    <property type="component" value="Unassembled WGS sequence"/>
</dbReference>
<comment type="caution">
    <text evidence="3">The sequence shown here is derived from an EMBL/GenBank/DDBJ whole genome shotgun (WGS) entry which is preliminary data.</text>
</comment>
<evidence type="ECO:0000256" key="1">
    <source>
        <dbReference type="ARBA" id="ARBA00010080"/>
    </source>
</evidence>
<protein>
    <recommendedName>
        <fullName evidence="2">CCR4-NOT transcription complex subunit 10</fullName>
    </recommendedName>
</protein>
<comment type="subcellular location">
    <subcellularLocation>
        <location evidence="2">Cytoplasm</location>
    </subcellularLocation>
    <subcellularLocation>
        <location evidence="2">Nucleus</location>
    </subcellularLocation>
</comment>
<evidence type="ECO:0000256" key="2">
    <source>
        <dbReference type="RuleBase" id="RU367083"/>
    </source>
</evidence>
<accession>A0ABD1F519</accession>
<dbReference type="GO" id="GO:0006417">
    <property type="term" value="P:regulation of translation"/>
    <property type="evidence" value="ECO:0007669"/>
    <property type="project" value="UniProtKB-KW"/>
</dbReference>
<dbReference type="SUPFAM" id="SSF48452">
    <property type="entry name" value="TPR-like"/>
    <property type="match status" value="2"/>
</dbReference>
<keyword evidence="2" id="KW-0539">Nucleus</keyword>
<dbReference type="SMART" id="SM00028">
    <property type="entry name" value="TPR"/>
    <property type="match status" value="2"/>
</dbReference>
<dbReference type="AlphaFoldDB" id="A0ABD1F519"/>
<keyword evidence="2" id="KW-0810">Translation regulation</keyword>
<dbReference type="InterPro" id="IPR019734">
    <property type="entry name" value="TPR_rpt"/>
</dbReference>
<reference evidence="3 4" key="1">
    <citation type="submission" date="2024-05" db="EMBL/GenBank/DDBJ databases">
        <title>Genetic variation in Jamaican populations of the coffee berry borer (Hypothenemus hampei).</title>
        <authorList>
            <person name="Errbii M."/>
            <person name="Myrie A."/>
        </authorList>
    </citation>
    <scope>NUCLEOTIDE SEQUENCE [LARGE SCALE GENOMIC DNA]</scope>
    <source>
        <strain evidence="3">JA-Hopewell-2020-01-JO</strain>
        <tissue evidence="3">Whole body</tissue>
    </source>
</reference>
<gene>
    <name evidence="3" type="ORF">ABEB36_002234</name>
</gene>
<sequence>MAEKDQDKDLELVSDADKQLAITALNEFRRRNYTACLQTITKLENSRPKDFKVLHNKAIVEYYKSDLRKTDQFKNNLTSICNQFKIKVDKLEEIDYCIAQFNQVVILFHRKEYTAAQAIMDRVYKFIEPMEESLAKQVGLLAIELQLVFKRPDKALTLINYLENNLMYGSCIPLKGLEKNSKEKKPLPLPKPKPISDIFQKKLLIFKLRCYLMGHSLSIVHKELALILSDQLKVDLAILAANLEYLKGNFIGALKCLSVVTPDILGFYEYGESSNVMYNNNMGVVYHAMGKPNLACHYFQKAIKEDISIWQDIKKKDGHDVQLFVRGGCKPHELLYNLGVALLYAGRPAEAFDCLIFVVRRYHRNSRLWLRITECCIAVHKKSNETDFDLQKKQKELIQDVVGSGLNRKVILTSSLSKDKKYNVESNVSYAIPVPTLEFATFCLRNAKSLLPVSSSEVPPEPLFLVPGVTPPAPPPTPTLAPSNPSSLEEIQILKNTILAANAYVSLCLGDYLTALTCSKELLAQEKISSVHKLLGHLYAAECLILIDDIPEAMKHLDPQQIKDIDFHFPREETGEEARIKTNPPPKWFPNNLATVHAVMQYNLAVAKTMRGQLDQAGEILKQIWQQRSSTYQVPAHIIMLVIYIELQLGHAEIARKLLRQYSMQQRFSG</sequence>
<evidence type="ECO:0000313" key="3">
    <source>
        <dbReference type="EMBL" id="KAL1512678.1"/>
    </source>
</evidence>
<dbReference type="Gene3D" id="1.25.40.10">
    <property type="entry name" value="Tetratricopeptide repeat domain"/>
    <property type="match status" value="1"/>
</dbReference>
<dbReference type="GO" id="GO:0005634">
    <property type="term" value="C:nucleus"/>
    <property type="evidence" value="ECO:0007669"/>
    <property type="project" value="UniProtKB-SubCell"/>
</dbReference>
<dbReference type="PANTHER" id="PTHR12979">
    <property type="entry name" value="CCR4-NOT TRANSCRIPTION COMPLEX SUBUNIT 10"/>
    <property type="match status" value="1"/>
</dbReference>
<keyword evidence="4" id="KW-1185">Reference proteome</keyword>
<dbReference type="GO" id="GO:0005737">
    <property type="term" value="C:cytoplasm"/>
    <property type="evidence" value="ECO:0007669"/>
    <property type="project" value="UniProtKB-SubCell"/>
</dbReference>
<dbReference type="InterPro" id="IPR011990">
    <property type="entry name" value="TPR-like_helical_dom_sf"/>
</dbReference>
<proteinExistence type="inferred from homology"/>
<comment type="function">
    <text evidence="2">Component of the CCR4-NOT complex which is one of the major cellular mRNA deadenylases and is linked to various cellular processes including bulk mRNA degradation, miRNA-mediated repression, translational repression during translational initiation and general transcription regulation.</text>
</comment>
<evidence type="ECO:0000313" key="4">
    <source>
        <dbReference type="Proteomes" id="UP001566132"/>
    </source>
</evidence>
<keyword evidence="2" id="KW-0805">Transcription regulation</keyword>
<dbReference type="GO" id="GO:0030014">
    <property type="term" value="C:CCR4-NOT complex"/>
    <property type="evidence" value="ECO:0007669"/>
    <property type="project" value="UniProtKB-UniRule"/>
</dbReference>
<name>A0ABD1F519_HYPHA</name>
<organism evidence="3 4">
    <name type="scientific">Hypothenemus hampei</name>
    <name type="common">Coffee berry borer</name>
    <dbReference type="NCBI Taxonomy" id="57062"/>
    <lineage>
        <taxon>Eukaryota</taxon>
        <taxon>Metazoa</taxon>
        <taxon>Ecdysozoa</taxon>
        <taxon>Arthropoda</taxon>
        <taxon>Hexapoda</taxon>
        <taxon>Insecta</taxon>
        <taxon>Pterygota</taxon>
        <taxon>Neoptera</taxon>
        <taxon>Endopterygota</taxon>
        <taxon>Coleoptera</taxon>
        <taxon>Polyphaga</taxon>
        <taxon>Cucujiformia</taxon>
        <taxon>Curculionidae</taxon>
        <taxon>Scolytinae</taxon>
        <taxon>Hypothenemus</taxon>
    </lineage>
</organism>
<dbReference type="EMBL" id="JBDJPC010000002">
    <property type="protein sequence ID" value="KAL1512678.1"/>
    <property type="molecule type" value="Genomic_DNA"/>
</dbReference>
<dbReference type="PANTHER" id="PTHR12979:SF5">
    <property type="entry name" value="CCR4-NOT TRANSCRIPTION COMPLEX SUBUNIT 10"/>
    <property type="match status" value="1"/>
</dbReference>
<dbReference type="InterPro" id="IPR039740">
    <property type="entry name" value="CNOT10"/>
</dbReference>
<keyword evidence="2" id="KW-0943">RNA-mediated gene silencing</keyword>
<keyword evidence="2" id="KW-0963">Cytoplasm</keyword>
<comment type="similarity">
    <text evidence="1 2">Belongs to the CNOT10 family.</text>
</comment>